<name>A0A6V8K1Y1_9ACTN</name>
<evidence type="ECO:0000313" key="7">
    <source>
        <dbReference type="Proteomes" id="UP000482800"/>
    </source>
</evidence>
<feature type="domain" description="Carrier" evidence="5">
    <location>
        <begin position="894"/>
        <end position="969"/>
    </location>
</feature>
<dbReference type="GO" id="GO:0031177">
    <property type="term" value="F:phosphopantetheine binding"/>
    <property type="evidence" value="ECO:0007669"/>
    <property type="project" value="InterPro"/>
</dbReference>
<keyword evidence="2" id="KW-0596">Phosphopantetheine</keyword>
<dbReference type="InterPro" id="IPR036736">
    <property type="entry name" value="ACP-like_sf"/>
</dbReference>
<dbReference type="Pfam" id="PF00550">
    <property type="entry name" value="PP-binding"/>
    <property type="match status" value="1"/>
</dbReference>
<protein>
    <recommendedName>
        <fullName evidence="5">Carrier domain-containing protein</fullName>
    </recommendedName>
</protein>
<dbReference type="AlphaFoldDB" id="A0A6V8K1Y1"/>
<reference evidence="6 7" key="2">
    <citation type="submission" date="2020-03" db="EMBL/GenBank/DDBJ databases">
        <authorList>
            <person name="Ichikawa N."/>
            <person name="Kimura A."/>
            <person name="Kitahashi Y."/>
            <person name="Uohara A."/>
        </authorList>
    </citation>
    <scope>NUCLEOTIDE SEQUENCE [LARGE SCALE GENOMIC DNA]</scope>
    <source>
        <strain evidence="6 7">NBRC 108639</strain>
    </source>
</reference>
<dbReference type="InterPro" id="IPR023213">
    <property type="entry name" value="CAT-like_dom_sf"/>
</dbReference>
<keyword evidence="3" id="KW-0597">Phosphoprotein</keyword>
<dbReference type="Gene3D" id="3.30.559.10">
    <property type="entry name" value="Chloramphenicol acetyltransferase-like domain"/>
    <property type="match status" value="1"/>
</dbReference>
<dbReference type="InterPro" id="IPR009081">
    <property type="entry name" value="PP-bd_ACP"/>
</dbReference>
<dbReference type="Gene3D" id="3.30.559.30">
    <property type="entry name" value="Nonribosomal peptide synthetase, condensation domain"/>
    <property type="match status" value="1"/>
</dbReference>
<dbReference type="PANTHER" id="PTHR45527">
    <property type="entry name" value="NONRIBOSOMAL PEPTIDE SYNTHETASE"/>
    <property type="match status" value="1"/>
</dbReference>
<dbReference type="PANTHER" id="PTHR45527:SF1">
    <property type="entry name" value="FATTY ACID SYNTHASE"/>
    <property type="match status" value="1"/>
</dbReference>
<dbReference type="GO" id="GO:0044550">
    <property type="term" value="P:secondary metabolite biosynthetic process"/>
    <property type="evidence" value="ECO:0007669"/>
    <property type="project" value="TreeGrafter"/>
</dbReference>
<dbReference type="InterPro" id="IPR045851">
    <property type="entry name" value="AMP-bd_C_sf"/>
</dbReference>
<dbReference type="EMBL" id="BLPF01000001">
    <property type="protein sequence ID" value="GFJ76298.1"/>
    <property type="molecule type" value="Genomic_DNA"/>
</dbReference>
<dbReference type="GO" id="GO:0008610">
    <property type="term" value="P:lipid biosynthetic process"/>
    <property type="evidence" value="ECO:0007669"/>
    <property type="project" value="UniProtKB-ARBA"/>
</dbReference>
<organism evidence="6 7">
    <name type="scientific">Phytohabitans houttuyneae</name>
    <dbReference type="NCBI Taxonomy" id="1076126"/>
    <lineage>
        <taxon>Bacteria</taxon>
        <taxon>Bacillati</taxon>
        <taxon>Actinomycetota</taxon>
        <taxon>Actinomycetes</taxon>
        <taxon>Micromonosporales</taxon>
        <taxon>Micromonosporaceae</taxon>
    </lineage>
</organism>
<dbReference type="Proteomes" id="UP000482800">
    <property type="component" value="Unassembled WGS sequence"/>
</dbReference>
<comment type="caution">
    <text evidence="6">The sequence shown here is derived from an EMBL/GenBank/DDBJ whole genome shotgun (WGS) entry which is preliminary data.</text>
</comment>
<dbReference type="InterPro" id="IPR020806">
    <property type="entry name" value="PKS_PP-bd"/>
</dbReference>
<dbReference type="SUPFAM" id="SSF52777">
    <property type="entry name" value="CoA-dependent acyltransferases"/>
    <property type="match status" value="2"/>
</dbReference>
<evidence type="ECO:0000313" key="6">
    <source>
        <dbReference type="EMBL" id="GFJ76298.1"/>
    </source>
</evidence>
<evidence type="ECO:0000256" key="2">
    <source>
        <dbReference type="ARBA" id="ARBA00022450"/>
    </source>
</evidence>
<dbReference type="InterPro" id="IPR001242">
    <property type="entry name" value="Condensation_dom"/>
</dbReference>
<dbReference type="InterPro" id="IPR042099">
    <property type="entry name" value="ANL_N_sf"/>
</dbReference>
<dbReference type="NCBIfam" id="TIGR01733">
    <property type="entry name" value="AA-adenyl-dom"/>
    <property type="match status" value="1"/>
</dbReference>
<dbReference type="CDD" id="cd05930">
    <property type="entry name" value="A_NRPS"/>
    <property type="match status" value="1"/>
</dbReference>
<accession>A0A6V8K1Y1</accession>
<gene>
    <name evidence="6" type="ORF">Phou_004780</name>
</gene>
<evidence type="ECO:0000256" key="4">
    <source>
        <dbReference type="SAM" id="MobiDB-lite"/>
    </source>
</evidence>
<reference evidence="6 7" key="1">
    <citation type="submission" date="2020-03" db="EMBL/GenBank/DDBJ databases">
        <title>Whole genome shotgun sequence of Phytohabitans houttuyneae NBRC 108639.</title>
        <authorList>
            <person name="Komaki H."/>
            <person name="Tamura T."/>
        </authorList>
    </citation>
    <scope>NUCLEOTIDE SEQUENCE [LARGE SCALE GENOMIC DNA]</scope>
    <source>
        <strain evidence="6 7">NBRC 108639</strain>
    </source>
</reference>
<dbReference type="Gene3D" id="3.40.50.12780">
    <property type="entry name" value="N-terminal domain of ligase-like"/>
    <property type="match status" value="1"/>
</dbReference>
<dbReference type="GO" id="GO:0043041">
    <property type="term" value="P:amino acid activation for nonribosomal peptide biosynthetic process"/>
    <property type="evidence" value="ECO:0007669"/>
    <property type="project" value="TreeGrafter"/>
</dbReference>
<dbReference type="InterPro" id="IPR010071">
    <property type="entry name" value="AA_adenyl_dom"/>
</dbReference>
<sequence length="969" mass="102494">MLAAAVRELMRRYPVLRTTFPARDGVPARHLAPVGDPPVTGEVVAPDDLPAALAAATRRAFDLTTDLPFRVHRFALTGGGSVLMLVGHHIAVDGQSGGRLVPELCRIYQDLLDGGPSGAAPEAEQLREAPPSEGSLAYWTERLSGLDPRQLALGRARPDPDTPSFSGGRMGRDLTDATRTALHALRRQLRVTENMALLAGFYALLARHGAGPDLVVALPVSTRGDAGHAAVGYHVNTLPLRVRVDLGAGFRHLAGQVRDELIAGLAHADTSFESVLSEVRLDGAGWRAPLFRHMFNFHPPAVVGPAGHLPDAAWHPVDAGLTRHDLHVAVFHRTERLDMQVEYSTEIHDPEYIADLVERYELLLRAAAADPDRPLSTLDLWRPHERALVVPPPPEDTSALPGALAARLAEPAAPALVEVDGTVRDRGWLAGRAASIRRHLAAAGVGAGDVVALAAPRGGDLAAAVLAVWSLRAAYQPVDPAQPAARTAAQLDDARARAVVLATGELPAGAAEGRAVLRLDLVPEAHPSTQDLVDGLRASGGDDLAYVIFTSGSTGQPKGVEIAHAALANLVRFFAGHLGLRGHERVLWLTTFGFDISALELLLPLCHAGTAVVAPPEAQTDPRLLLDLVTRHDVAVVQTTPTIWRLVANRLGDELAGRTVLCGGEPLSATLAARLLRSGCRLFNVYGPTETTIWSTVAEIAPDVTDPVGVGRPIAGTALHILDAHGQPVPPGVVGELCIGGTGVARGYAGRPELTAERFRTSGGVRLYHTGDLATWRRDGTVELLGRADRQVKLRGRRIELGEVEAALERHPGVTAAAVVVQGDPQGDGRLIGYLQGPAAPDEVAAHARSVLPYYLVPADLVTLDALPRNPSGKVDYRALPAVVATAPASARAETSDPLVAELVDLWTDLLGAPDLGPHSNFFTSGGHSLLAAILVTRIAGQIGREVSLPELFAAPTPAELARELRNGR</sequence>
<dbReference type="Pfam" id="PF00668">
    <property type="entry name" value="Condensation"/>
    <property type="match status" value="1"/>
</dbReference>
<evidence type="ECO:0000259" key="5">
    <source>
        <dbReference type="PROSITE" id="PS50075"/>
    </source>
</evidence>
<comment type="cofactor">
    <cofactor evidence="1">
        <name>pantetheine 4'-phosphate</name>
        <dbReference type="ChEBI" id="CHEBI:47942"/>
    </cofactor>
</comment>
<proteinExistence type="predicted"/>
<dbReference type="InterPro" id="IPR000873">
    <property type="entry name" value="AMP-dep_synth/lig_dom"/>
</dbReference>
<evidence type="ECO:0000256" key="3">
    <source>
        <dbReference type="ARBA" id="ARBA00022553"/>
    </source>
</evidence>
<dbReference type="SMART" id="SM00823">
    <property type="entry name" value="PKS_PP"/>
    <property type="match status" value="1"/>
</dbReference>
<dbReference type="InterPro" id="IPR025110">
    <property type="entry name" value="AMP-bd_C"/>
</dbReference>
<dbReference type="Gene3D" id="1.10.1200.10">
    <property type="entry name" value="ACP-like"/>
    <property type="match status" value="1"/>
</dbReference>
<dbReference type="PROSITE" id="PS00455">
    <property type="entry name" value="AMP_BINDING"/>
    <property type="match status" value="1"/>
</dbReference>
<dbReference type="SUPFAM" id="SSF56801">
    <property type="entry name" value="Acetyl-CoA synthetase-like"/>
    <property type="match status" value="1"/>
</dbReference>
<dbReference type="Pfam" id="PF00501">
    <property type="entry name" value="AMP-binding"/>
    <property type="match status" value="1"/>
</dbReference>
<dbReference type="GO" id="GO:0005737">
    <property type="term" value="C:cytoplasm"/>
    <property type="evidence" value="ECO:0007669"/>
    <property type="project" value="TreeGrafter"/>
</dbReference>
<dbReference type="Pfam" id="PF13193">
    <property type="entry name" value="AMP-binding_C"/>
    <property type="match status" value="1"/>
</dbReference>
<feature type="region of interest" description="Disordered" evidence="4">
    <location>
        <begin position="154"/>
        <end position="173"/>
    </location>
</feature>
<dbReference type="GO" id="GO:0003824">
    <property type="term" value="F:catalytic activity"/>
    <property type="evidence" value="ECO:0007669"/>
    <property type="project" value="InterPro"/>
</dbReference>
<dbReference type="SUPFAM" id="SSF47336">
    <property type="entry name" value="ACP-like"/>
    <property type="match status" value="1"/>
</dbReference>
<dbReference type="Gene3D" id="3.30.300.30">
    <property type="match status" value="1"/>
</dbReference>
<evidence type="ECO:0000256" key="1">
    <source>
        <dbReference type="ARBA" id="ARBA00001957"/>
    </source>
</evidence>
<keyword evidence="7" id="KW-1185">Reference proteome</keyword>
<dbReference type="PROSITE" id="PS50075">
    <property type="entry name" value="CARRIER"/>
    <property type="match status" value="1"/>
</dbReference>
<dbReference type="InterPro" id="IPR020845">
    <property type="entry name" value="AMP-binding_CS"/>
</dbReference>